<evidence type="ECO:0000313" key="1">
    <source>
        <dbReference type="EMBL" id="KAF5742887.1"/>
    </source>
</evidence>
<reference evidence="1 2" key="1">
    <citation type="journal article" date="2020" name="Nat. Commun.">
        <title>Genome of Tripterygium wilfordii and identification of cytochrome P450 involved in triptolide biosynthesis.</title>
        <authorList>
            <person name="Tu L."/>
            <person name="Su P."/>
            <person name="Zhang Z."/>
            <person name="Gao L."/>
            <person name="Wang J."/>
            <person name="Hu T."/>
            <person name="Zhou J."/>
            <person name="Zhang Y."/>
            <person name="Zhao Y."/>
            <person name="Liu Y."/>
            <person name="Song Y."/>
            <person name="Tong Y."/>
            <person name="Lu Y."/>
            <person name="Yang J."/>
            <person name="Xu C."/>
            <person name="Jia M."/>
            <person name="Peters R.J."/>
            <person name="Huang L."/>
            <person name="Gao W."/>
        </authorList>
    </citation>
    <scope>NUCLEOTIDE SEQUENCE [LARGE SCALE GENOMIC DNA]</scope>
    <source>
        <strain evidence="2">cv. XIE 37</strain>
        <tissue evidence="1">Leaf</tissue>
    </source>
</reference>
<organism evidence="1 2">
    <name type="scientific">Tripterygium wilfordii</name>
    <name type="common">Thunder God vine</name>
    <dbReference type="NCBI Taxonomy" id="458696"/>
    <lineage>
        <taxon>Eukaryota</taxon>
        <taxon>Viridiplantae</taxon>
        <taxon>Streptophyta</taxon>
        <taxon>Embryophyta</taxon>
        <taxon>Tracheophyta</taxon>
        <taxon>Spermatophyta</taxon>
        <taxon>Magnoliopsida</taxon>
        <taxon>eudicotyledons</taxon>
        <taxon>Gunneridae</taxon>
        <taxon>Pentapetalae</taxon>
        <taxon>rosids</taxon>
        <taxon>fabids</taxon>
        <taxon>Celastrales</taxon>
        <taxon>Celastraceae</taxon>
        <taxon>Tripterygium</taxon>
    </lineage>
</organism>
<comment type="caution">
    <text evidence="1">The sequence shown here is derived from an EMBL/GenBank/DDBJ whole genome shotgun (WGS) entry which is preliminary data.</text>
</comment>
<protein>
    <submittedName>
        <fullName evidence="1">Uncharacterized protein</fullName>
    </submittedName>
</protein>
<dbReference type="Proteomes" id="UP000593562">
    <property type="component" value="Unassembled WGS sequence"/>
</dbReference>
<dbReference type="OrthoDB" id="752671at2759"/>
<dbReference type="PANTHER" id="PTHR34130:SF3">
    <property type="entry name" value="DUF1645 FAMILY PROTEIN"/>
    <property type="match status" value="1"/>
</dbReference>
<dbReference type="PANTHER" id="PTHR34130">
    <property type="entry name" value="OS08G0243800 PROTEIN"/>
    <property type="match status" value="1"/>
</dbReference>
<sequence>MGEERFDLHNLEQEQEEAEEALSLRDLPLDDDNNNNFEFQNHFNGNHNPRSSSDLFEFFNDFSVDMCPAEEIIFCGKLLPRKDHYYHSIPKPIKQDRKRANFTRKRSESLSDIQGFTTPRSISTKARLMRNSRSLDYRKDKEMMERSSSSAKKAVPKPARWYYVFMMFGMAKIPMEMELTDIKNRQSRQNPPALLPPVIKNNNNSYKLIRVLSCKDHASVAVATTSFPC</sequence>
<keyword evidence="2" id="KW-1185">Reference proteome</keyword>
<dbReference type="FunCoup" id="A0A7J7D963">
    <property type="interactions" value="46"/>
</dbReference>
<proteinExistence type="predicted"/>
<gene>
    <name evidence="1" type="ORF">HS088_TW09G00949</name>
</gene>
<dbReference type="AlphaFoldDB" id="A0A7J7D963"/>
<dbReference type="InParanoid" id="A0A7J7D963"/>
<accession>A0A7J7D963</accession>
<dbReference type="EMBL" id="JAAARO010000009">
    <property type="protein sequence ID" value="KAF5742887.1"/>
    <property type="molecule type" value="Genomic_DNA"/>
</dbReference>
<name>A0A7J7D963_TRIWF</name>
<evidence type="ECO:0000313" key="2">
    <source>
        <dbReference type="Proteomes" id="UP000593562"/>
    </source>
</evidence>